<dbReference type="Proteomes" id="UP000268350">
    <property type="component" value="Unassembled WGS sequence"/>
</dbReference>
<evidence type="ECO:0000256" key="3">
    <source>
        <dbReference type="ARBA" id="ARBA00006206"/>
    </source>
</evidence>
<accession>A0A3B0K734</accession>
<comment type="catalytic activity">
    <reaction evidence="1">
        <text>alpha-D-galactose = beta-D-galactose</text>
        <dbReference type="Rhea" id="RHEA:28675"/>
        <dbReference type="ChEBI" id="CHEBI:27667"/>
        <dbReference type="ChEBI" id="CHEBI:28061"/>
        <dbReference type="EC" id="5.1.3.3"/>
    </reaction>
    <physiologicalReaction direction="right-to-left" evidence="1">
        <dbReference type="Rhea" id="RHEA:28677"/>
    </physiologicalReaction>
</comment>
<dbReference type="InterPro" id="IPR014718">
    <property type="entry name" value="GH-type_carb-bd"/>
</dbReference>
<evidence type="ECO:0000256" key="8">
    <source>
        <dbReference type="ARBA" id="ARBA00045743"/>
    </source>
</evidence>
<sequence>MVQVVEDIFGIATNPLTKMAQVIRRYTITNSNHMSVGIITLGATIQNIRVPDAFQETADVVLGFDDVAGYLKHQDLKFGCTLGRVAGLVSNGEFILDEHRVIVSKNLDQRHHSDGGFIGFDKVIWDLHLMLVEDIFGIATNPLTKMAQVIRRYTITNSNHMSVGIITLGATIQNIRVPDAFQETADVVLGFDDVAGYLKHQDLKFGCTLGRVAGLVSNGEFILDEHRVIVSKNLDQRHHSDGGFIGFDKVIWDLHLMRADGITLRHVSKAGHEGFPGRLAVMIHFTIDDESRLFIRIEAKSNKTTPVDICNHTYFNLAGHKAGVEGLFEHRFYMEGRKTIETNTTDKGVLPTGRCGSVKNSVYDIRQPAFMGDRLRQFKDMPVPGFHVNYALSKDVTSLDTRYLGRFLHNPTGRYMDIYSNQPALHFSTANQLPKQTHGEDPIMGKKCTRYWQNSGYALQFMGFPDACNQTMFPTIIILPGEKYFNETIYQFCVKEPWKCCATAEELEAMDKDLIRNS</sequence>
<name>A0A3B0K734_DROGU</name>
<dbReference type="OMA" id="ESWKCCA"/>
<evidence type="ECO:0000256" key="2">
    <source>
        <dbReference type="ARBA" id="ARBA00004947"/>
    </source>
</evidence>
<dbReference type="EMBL" id="OUUW01000039">
    <property type="protein sequence ID" value="SPP89925.1"/>
    <property type="molecule type" value="Genomic_DNA"/>
</dbReference>
<evidence type="ECO:0000256" key="6">
    <source>
        <dbReference type="ARBA" id="ARBA00023277"/>
    </source>
</evidence>
<protein>
    <recommendedName>
        <fullName evidence="4">Galactose mutarotase</fullName>
    </recommendedName>
    <alternativeName>
        <fullName evidence="7">Aldose 1-epimerase</fullName>
    </alternativeName>
</protein>
<dbReference type="UniPathway" id="UPA00214"/>
<evidence type="ECO:0000256" key="7">
    <source>
        <dbReference type="ARBA" id="ARBA00032729"/>
    </source>
</evidence>
<dbReference type="STRING" id="7266.A0A3B0K734"/>
<comment type="function">
    <text evidence="8">Mutarotase that catalyzes the interconversion of beta-D-galactose and alpha-D-galactose during galactose metabolism. Beta-D-galactose is metabolized in the liver into glucose 1-phosphate, the primary metabolic fuel, by the action of four enzymes that constitute the Leloir pathway: GALM, GALK1 (galactokinase), GALT (galactose-1-phosphate uridylyltransferase) and GALE (UDP-galactose-4'-epimerase). Involved in the maintenance of the equilibrium between the beta- and alpha-anomers of galactose, therefore ensuring a sufficient supply of the alpha-anomer for GALK1. Also active on D-glucose although shows a preference for galactose over glucose.</text>
</comment>
<dbReference type="GO" id="GO:0033499">
    <property type="term" value="P:galactose catabolic process via UDP-galactose, Leloir pathway"/>
    <property type="evidence" value="ECO:0007669"/>
    <property type="project" value="TreeGrafter"/>
</dbReference>
<dbReference type="SUPFAM" id="SSF74650">
    <property type="entry name" value="Galactose mutarotase-like"/>
    <property type="match status" value="2"/>
</dbReference>
<reference evidence="10" key="1">
    <citation type="submission" date="2018-01" db="EMBL/GenBank/DDBJ databases">
        <authorList>
            <person name="Alioto T."/>
            <person name="Alioto T."/>
        </authorList>
    </citation>
    <scope>NUCLEOTIDE SEQUENCE [LARGE SCALE GENOMIC DNA]</scope>
</reference>
<dbReference type="AlphaFoldDB" id="A0A3B0K734"/>
<dbReference type="GO" id="GO:0006006">
    <property type="term" value="P:glucose metabolic process"/>
    <property type="evidence" value="ECO:0007669"/>
    <property type="project" value="TreeGrafter"/>
</dbReference>
<dbReference type="InterPro" id="IPR008183">
    <property type="entry name" value="Aldose_1/G6P_1-epimerase"/>
</dbReference>
<dbReference type="CDD" id="cd09019">
    <property type="entry name" value="galactose_mutarotase_like"/>
    <property type="match status" value="1"/>
</dbReference>
<evidence type="ECO:0000313" key="10">
    <source>
        <dbReference type="Proteomes" id="UP000268350"/>
    </source>
</evidence>
<comment type="similarity">
    <text evidence="3">Belongs to the aldose epimerase family.</text>
</comment>
<dbReference type="Pfam" id="PF01263">
    <property type="entry name" value="Aldose_epim"/>
    <property type="match status" value="2"/>
</dbReference>
<proteinExistence type="inferred from homology"/>
<dbReference type="PANTHER" id="PTHR10091:SF0">
    <property type="entry name" value="GALACTOSE MUTAROTASE"/>
    <property type="match status" value="1"/>
</dbReference>
<dbReference type="InterPro" id="IPR047215">
    <property type="entry name" value="Galactose_mutarotase-like"/>
</dbReference>
<keyword evidence="6" id="KW-0119">Carbohydrate metabolism</keyword>
<dbReference type="GO" id="GO:0004034">
    <property type="term" value="F:aldose 1-epimerase activity"/>
    <property type="evidence" value="ECO:0007669"/>
    <property type="project" value="UniProtKB-EC"/>
</dbReference>
<dbReference type="InterPro" id="IPR011013">
    <property type="entry name" value="Gal_mutarotase_sf_dom"/>
</dbReference>
<dbReference type="Gene3D" id="2.70.98.10">
    <property type="match status" value="2"/>
</dbReference>
<evidence type="ECO:0000313" key="9">
    <source>
        <dbReference type="EMBL" id="SPP89925.1"/>
    </source>
</evidence>
<evidence type="ECO:0000256" key="4">
    <source>
        <dbReference type="ARBA" id="ARBA00021023"/>
    </source>
</evidence>
<dbReference type="PANTHER" id="PTHR10091">
    <property type="entry name" value="ALDOSE-1-EPIMERASE"/>
    <property type="match status" value="1"/>
</dbReference>
<evidence type="ECO:0000256" key="1">
    <source>
        <dbReference type="ARBA" id="ARBA00001712"/>
    </source>
</evidence>
<dbReference type="OrthoDB" id="274691at2759"/>
<dbReference type="GO" id="GO:0030246">
    <property type="term" value="F:carbohydrate binding"/>
    <property type="evidence" value="ECO:0007669"/>
    <property type="project" value="InterPro"/>
</dbReference>
<keyword evidence="5" id="KW-0413">Isomerase</keyword>
<keyword evidence="10" id="KW-1185">Reference proteome</keyword>
<evidence type="ECO:0000256" key="5">
    <source>
        <dbReference type="ARBA" id="ARBA00023235"/>
    </source>
</evidence>
<gene>
    <name evidence="9" type="ORF">DGUA_6G020613</name>
</gene>
<organism evidence="9 10">
    <name type="scientific">Drosophila guanche</name>
    <name type="common">Fruit fly</name>
    <dbReference type="NCBI Taxonomy" id="7266"/>
    <lineage>
        <taxon>Eukaryota</taxon>
        <taxon>Metazoa</taxon>
        <taxon>Ecdysozoa</taxon>
        <taxon>Arthropoda</taxon>
        <taxon>Hexapoda</taxon>
        <taxon>Insecta</taxon>
        <taxon>Pterygota</taxon>
        <taxon>Neoptera</taxon>
        <taxon>Endopterygota</taxon>
        <taxon>Diptera</taxon>
        <taxon>Brachycera</taxon>
        <taxon>Muscomorpha</taxon>
        <taxon>Ephydroidea</taxon>
        <taxon>Drosophilidae</taxon>
        <taxon>Drosophila</taxon>
        <taxon>Sophophora</taxon>
    </lineage>
</organism>
<comment type="pathway">
    <text evidence="2">Carbohydrate metabolism; galactose metabolism.</text>
</comment>